<comment type="caution">
    <text evidence="2">The sequence shown here is derived from an EMBL/GenBank/DDBJ whole genome shotgun (WGS) entry which is preliminary data.</text>
</comment>
<dbReference type="PANTHER" id="PTHR37984:SF5">
    <property type="entry name" value="PROTEIN NYNRIN-LIKE"/>
    <property type="match status" value="1"/>
</dbReference>
<dbReference type="OrthoDB" id="3227343at2759"/>
<dbReference type="InterPro" id="IPR001584">
    <property type="entry name" value="Integrase_cat-core"/>
</dbReference>
<dbReference type="SUPFAM" id="SSF53098">
    <property type="entry name" value="Ribonuclease H-like"/>
    <property type="match status" value="1"/>
</dbReference>
<dbReference type="InterPro" id="IPR016197">
    <property type="entry name" value="Chromo-like_dom_sf"/>
</dbReference>
<accession>A0A2C6KFL8</accession>
<proteinExistence type="predicted"/>
<dbReference type="InterPro" id="IPR050951">
    <property type="entry name" value="Retrovirus_Pol_polyprotein"/>
</dbReference>
<dbReference type="SUPFAM" id="SSF54160">
    <property type="entry name" value="Chromo domain-like"/>
    <property type="match status" value="1"/>
</dbReference>
<dbReference type="GO" id="GO:0015074">
    <property type="term" value="P:DNA integration"/>
    <property type="evidence" value="ECO:0007669"/>
    <property type="project" value="InterPro"/>
</dbReference>
<dbReference type="AlphaFoldDB" id="A0A2C6KFL8"/>
<evidence type="ECO:0000313" key="2">
    <source>
        <dbReference type="EMBL" id="PHJ19290.1"/>
    </source>
</evidence>
<protein>
    <submittedName>
        <fullName evidence="2">Transposon related</fullName>
    </submittedName>
</protein>
<evidence type="ECO:0000259" key="1">
    <source>
        <dbReference type="PROSITE" id="PS50994"/>
    </source>
</evidence>
<dbReference type="EMBL" id="MIGC01003537">
    <property type="protein sequence ID" value="PHJ19290.1"/>
    <property type="molecule type" value="Genomic_DNA"/>
</dbReference>
<dbReference type="Pfam" id="PF00665">
    <property type="entry name" value="rve"/>
    <property type="match status" value="1"/>
</dbReference>
<dbReference type="InterPro" id="IPR036397">
    <property type="entry name" value="RNaseH_sf"/>
</dbReference>
<dbReference type="Gene3D" id="2.40.50.40">
    <property type="match status" value="1"/>
</dbReference>
<keyword evidence="3" id="KW-1185">Reference proteome</keyword>
<gene>
    <name evidence="2" type="ORF">CSUI_006882</name>
</gene>
<dbReference type="FunFam" id="3.30.420.10:FF:000032">
    <property type="entry name" value="Retrovirus-related Pol polyprotein from transposon 297-like Protein"/>
    <property type="match status" value="1"/>
</dbReference>
<reference evidence="2 3" key="1">
    <citation type="journal article" date="2017" name="Int. J. Parasitol.">
        <title>The genome of the protozoan parasite Cystoisospora suis and a reverse vaccinology approach to identify vaccine candidates.</title>
        <authorList>
            <person name="Palmieri N."/>
            <person name="Shrestha A."/>
            <person name="Ruttkowski B."/>
            <person name="Beck T."/>
            <person name="Vogl C."/>
            <person name="Tomley F."/>
            <person name="Blake D.P."/>
            <person name="Joachim A."/>
        </authorList>
    </citation>
    <scope>NUCLEOTIDE SEQUENCE [LARGE SCALE GENOMIC DNA]</scope>
    <source>
        <strain evidence="2 3">Wien I</strain>
    </source>
</reference>
<feature type="domain" description="Integrase catalytic" evidence="1">
    <location>
        <begin position="6"/>
        <end position="166"/>
    </location>
</feature>
<evidence type="ECO:0000313" key="3">
    <source>
        <dbReference type="Proteomes" id="UP000221165"/>
    </source>
</evidence>
<dbReference type="GeneID" id="94430243"/>
<name>A0A2C6KFL8_9APIC</name>
<dbReference type="VEuPathDB" id="ToxoDB:CSUI_006882"/>
<dbReference type="Gene3D" id="3.30.420.10">
    <property type="entry name" value="Ribonuclease H-like superfamily/Ribonuclease H"/>
    <property type="match status" value="1"/>
</dbReference>
<dbReference type="GO" id="GO:0003676">
    <property type="term" value="F:nucleic acid binding"/>
    <property type="evidence" value="ECO:0007669"/>
    <property type="project" value="InterPro"/>
</dbReference>
<dbReference type="PROSITE" id="PS50994">
    <property type="entry name" value="INTEGRASE"/>
    <property type="match status" value="1"/>
</dbReference>
<sequence>MQPLPIPKVPWEEVAMDSMVGLPKTKEGWDAILATVCRLTKMSHFIPTKHSASAEDIAILLVREVIRLHGVPSAIVSDRDTRFTSEVWRVMCKRLAIDQRMSTAYHPQTDGQAERTKQTIDQMLKGSVLEDDTKGAPLLPLLEFAYNSTVHASTKAIPFELSCGFTPSNPLSKKFAIPNQNAELRFSWNAPVQVQRAKRELKRAQEYQKRYADSKRREVSFAVGQEVWLSTANLTIEGESKALKPEGRSKLELPRSMLVHPVFHVSLLAPVVKEPPNLRRKPPEQDPVADQEYTIEAILDHKDENQVRYFVIRWTDGSTTREPEGNLQGQERLYNTCGAPRGTTRAEGVGECEERTSHLVRFFLKGEAVSEVLPLRRQSTFRGLWTPRIITKTHQIFRLP</sequence>
<dbReference type="Proteomes" id="UP000221165">
    <property type="component" value="Unassembled WGS sequence"/>
</dbReference>
<dbReference type="CDD" id="cd00024">
    <property type="entry name" value="CD_CSD"/>
    <property type="match status" value="1"/>
</dbReference>
<dbReference type="PANTHER" id="PTHR37984">
    <property type="entry name" value="PROTEIN CBG26694"/>
    <property type="match status" value="1"/>
</dbReference>
<organism evidence="2 3">
    <name type="scientific">Cystoisospora suis</name>
    <dbReference type="NCBI Taxonomy" id="483139"/>
    <lineage>
        <taxon>Eukaryota</taxon>
        <taxon>Sar</taxon>
        <taxon>Alveolata</taxon>
        <taxon>Apicomplexa</taxon>
        <taxon>Conoidasida</taxon>
        <taxon>Coccidia</taxon>
        <taxon>Eucoccidiorida</taxon>
        <taxon>Eimeriorina</taxon>
        <taxon>Sarcocystidae</taxon>
        <taxon>Cystoisospora</taxon>
    </lineage>
</organism>
<dbReference type="InterPro" id="IPR012337">
    <property type="entry name" value="RNaseH-like_sf"/>
</dbReference>
<dbReference type="RefSeq" id="XP_067920992.1">
    <property type="nucleotide sequence ID" value="XM_068067032.1"/>
</dbReference>